<reference evidence="1 2" key="1">
    <citation type="journal article" date="2014" name="Antonie Van Leeuwenhoek">
        <title>Hyphomonas beringensis sp. nov. and Hyphomonas chukchiensis sp. nov., isolated from surface seawater of the Bering Sea and Chukchi Sea.</title>
        <authorList>
            <person name="Li C."/>
            <person name="Lai Q."/>
            <person name="Li G."/>
            <person name="Dong C."/>
            <person name="Wang J."/>
            <person name="Liao Y."/>
            <person name="Shao Z."/>
        </authorList>
    </citation>
    <scope>NUCLEOTIDE SEQUENCE [LARGE SCALE GENOMIC DNA]</scope>
    <source>
        <strain evidence="1 2">22II1-22F38</strain>
    </source>
</reference>
<gene>
    <name evidence="1" type="ORF">HY36_11965</name>
</gene>
<dbReference type="AlphaFoldDB" id="A0A059DWY6"/>
<evidence type="ECO:0000313" key="2">
    <source>
        <dbReference type="Proteomes" id="UP000024547"/>
    </source>
</evidence>
<organism evidence="1 2">
    <name type="scientific">Hyphomonas atlantica</name>
    <dbReference type="NCBI Taxonomy" id="1280948"/>
    <lineage>
        <taxon>Bacteria</taxon>
        <taxon>Pseudomonadati</taxon>
        <taxon>Pseudomonadota</taxon>
        <taxon>Alphaproteobacteria</taxon>
        <taxon>Hyphomonadales</taxon>
        <taxon>Hyphomonadaceae</taxon>
        <taxon>Hyphomonas</taxon>
    </lineage>
</organism>
<dbReference type="Proteomes" id="UP000024547">
    <property type="component" value="Unassembled WGS sequence"/>
</dbReference>
<dbReference type="EMBL" id="AWFH01000063">
    <property type="protein sequence ID" value="KCZ57886.1"/>
    <property type="molecule type" value="Genomic_DNA"/>
</dbReference>
<protein>
    <submittedName>
        <fullName evidence="1">Uncharacterized protein</fullName>
    </submittedName>
</protein>
<accession>A0A059DWY6</accession>
<dbReference type="STRING" id="1280948.HY36_11965"/>
<sequence>MKRNLGALEDGADRDGELPTASVALVEALALLAFRVRGRRASASAFDRSNVLIPDASAVRADGSIGPALGFKMLSGSVFALKNWGI</sequence>
<proteinExistence type="predicted"/>
<comment type="caution">
    <text evidence="1">The sequence shown here is derived from an EMBL/GenBank/DDBJ whole genome shotgun (WGS) entry which is preliminary data.</text>
</comment>
<evidence type="ECO:0000313" key="1">
    <source>
        <dbReference type="EMBL" id="KCZ57886.1"/>
    </source>
</evidence>
<name>A0A059DWY6_9PROT</name>
<keyword evidence="2" id="KW-1185">Reference proteome</keyword>